<keyword evidence="1" id="KW-0472">Membrane</keyword>
<gene>
    <name evidence="2" type="ORF">F4X14_07010</name>
</gene>
<dbReference type="AlphaFoldDB" id="A0A6B1D568"/>
<dbReference type="PANTHER" id="PTHR36832:SF1">
    <property type="entry name" value="SLR1174 PROTEIN"/>
    <property type="match status" value="1"/>
</dbReference>
<keyword evidence="1" id="KW-0812">Transmembrane</keyword>
<proteinExistence type="predicted"/>
<protein>
    <submittedName>
        <fullName evidence="2">ABC transporter permease</fullName>
    </submittedName>
</protein>
<dbReference type="Pfam" id="PF06182">
    <property type="entry name" value="ABC2_membrane_6"/>
    <property type="match status" value="1"/>
</dbReference>
<sequence length="284" mass="31154">MSNREASVLSPEGCVRNPSAAAVAGKYWAIFRTQLVNSLAYPIDLLGRSLLIVLFMWIFMNLWQVTYGATGARSIAGLTLADTMWYLMMAEAVMLSKRDLSETITEQVKDGSVAYLLNKPFNFILYHFAAGLGDSVLAFGGNLIIGAAVVWLMVGPPPGLTGWIFAGAAVGLSWLLDFCFSALIGLSAFVVEETNAFRWIYQKFLLLLGGVLIPLDFFPAWLQTVSLNLPFAWIIYGPARLFVDPSLARLGQVFLQQGIWLTVVGGIVWVMYRRAAARLVINGG</sequence>
<feature type="transmembrane region" description="Helical" evidence="1">
    <location>
        <begin position="254"/>
        <end position="272"/>
    </location>
</feature>
<feature type="transmembrane region" description="Helical" evidence="1">
    <location>
        <begin position="39"/>
        <end position="59"/>
    </location>
</feature>
<dbReference type="InterPro" id="IPR010390">
    <property type="entry name" value="ABC-2_transporter-like"/>
</dbReference>
<feature type="transmembrane region" description="Helical" evidence="1">
    <location>
        <begin position="160"/>
        <end position="191"/>
    </location>
</feature>
<reference evidence="2" key="1">
    <citation type="submission" date="2019-09" db="EMBL/GenBank/DDBJ databases">
        <title>Characterisation of the sponge microbiome using genome-centric metagenomics.</title>
        <authorList>
            <person name="Engelberts J.P."/>
            <person name="Robbins S.J."/>
            <person name="De Goeij J.M."/>
            <person name="Aranda M."/>
            <person name="Bell S.C."/>
            <person name="Webster N.S."/>
        </authorList>
    </citation>
    <scope>NUCLEOTIDE SEQUENCE</scope>
    <source>
        <strain evidence="2">SB0661_bin_32</strain>
    </source>
</reference>
<evidence type="ECO:0000256" key="1">
    <source>
        <dbReference type="SAM" id="Phobius"/>
    </source>
</evidence>
<dbReference type="EMBL" id="VXMH01000031">
    <property type="protein sequence ID" value="MYC94704.1"/>
    <property type="molecule type" value="Genomic_DNA"/>
</dbReference>
<dbReference type="PANTHER" id="PTHR36832">
    <property type="entry name" value="SLR1174 PROTEIN-RELATED"/>
    <property type="match status" value="1"/>
</dbReference>
<evidence type="ECO:0000313" key="2">
    <source>
        <dbReference type="EMBL" id="MYC94704.1"/>
    </source>
</evidence>
<feature type="transmembrane region" description="Helical" evidence="1">
    <location>
        <begin position="203"/>
        <end position="222"/>
    </location>
</feature>
<name>A0A6B1D568_9CHLR</name>
<feature type="transmembrane region" description="Helical" evidence="1">
    <location>
        <begin position="124"/>
        <end position="154"/>
    </location>
</feature>
<keyword evidence="1" id="KW-1133">Transmembrane helix</keyword>
<organism evidence="2">
    <name type="scientific">Caldilineaceae bacterium SB0661_bin_32</name>
    <dbReference type="NCBI Taxonomy" id="2605255"/>
    <lineage>
        <taxon>Bacteria</taxon>
        <taxon>Bacillati</taxon>
        <taxon>Chloroflexota</taxon>
        <taxon>Caldilineae</taxon>
        <taxon>Caldilineales</taxon>
        <taxon>Caldilineaceae</taxon>
    </lineage>
</organism>
<comment type="caution">
    <text evidence="2">The sequence shown here is derived from an EMBL/GenBank/DDBJ whole genome shotgun (WGS) entry which is preliminary data.</text>
</comment>
<accession>A0A6B1D568</accession>